<proteinExistence type="predicted"/>
<keyword evidence="2" id="KW-1185">Reference proteome</keyword>
<gene>
    <name evidence="1" type="ORF">HU200_065918</name>
</gene>
<dbReference type="EMBL" id="JACEFO010002902">
    <property type="protein sequence ID" value="KAF8646341.1"/>
    <property type="molecule type" value="Genomic_DNA"/>
</dbReference>
<accession>A0A834ZXE5</accession>
<protein>
    <submittedName>
        <fullName evidence="1">Uncharacterized protein</fullName>
    </submittedName>
</protein>
<name>A0A834ZXE5_9POAL</name>
<evidence type="ECO:0000313" key="1">
    <source>
        <dbReference type="EMBL" id="KAF8646341.1"/>
    </source>
</evidence>
<dbReference type="Proteomes" id="UP000636709">
    <property type="component" value="Unassembled WGS sequence"/>
</dbReference>
<evidence type="ECO:0000313" key="2">
    <source>
        <dbReference type="Proteomes" id="UP000636709"/>
    </source>
</evidence>
<organism evidence="1 2">
    <name type="scientific">Digitaria exilis</name>
    <dbReference type="NCBI Taxonomy" id="1010633"/>
    <lineage>
        <taxon>Eukaryota</taxon>
        <taxon>Viridiplantae</taxon>
        <taxon>Streptophyta</taxon>
        <taxon>Embryophyta</taxon>
        <taxon>Tracheophyta</taxon>
        <taxon>Spermatophyta</taxon>
        <taxon>Magnoliopsida</taxon>
        <taxon>Liliopsida</taxon>
        <taxon>Poales</taxon>
        <taxon>Poaceae</taxon>
        <taxon>PACMAD clade</taxon>
        <taxon>Panicoideae</taxon>
        <taxon>Panicodae</taxon>
        <taxon>Paniceae</taxon>
        <taxon>Anthephorinae</taxon>
        <taxon>Digitaria</taxon>
    </lineage>
</organism>
<sequence>MFLHARQRFASAIFREIIIMAMWSLWTRRNSIIFDRSFIEGMKAVSLRVTPQYRDKLTIWLSSLLM</sequence>
<reference evidence="1" key="1">
    <citation type="submission" date="2020-07" db="EMBL/GenBank/DDBJ databases">
        <title>Genome sequence and genetic diversity analysis of an under-domesticated orphan crop, white fonio (Digitaria exilis).</title>
        <authorList>
            <person name="Bennetzen J.L."/>
            <person name="Chen S."/>
            <person name="Ma X."/>
            <person name="Wang X."/>
            <person name="Yssel A.E.J."/>
            <person name="Chaluvadi S.R."/>
            <person name="Johnson M."/>
            <person name="Gangashetty P."/>
            <person name="Hamidou F."/>
            <person name="Sanogo M.D."/>
            <person name="Zwaenepoel A."/>
            <person name="Wallace J."/>
            <person name="Van De Peer Y."/>
            <person name="Van Deynze A."/>
        </authorList>
    </citation>
    <scope>NUCLEOTIDE SEQUENCE</scope>
    <source>
        <tissue evidence="1">Leaves</tissue>
    </source>
</reference>
<comment type="caution">
    <text evidence="1">The sequence shown here is derived from an EMBL/GenBank/DDBJ whole genome shotgun (WGS) entry which is preliminary data.</text>
</comment>
<dbReference type="AlphaFoldDB" id="A0A834ZXE5"/>